<dbReference type="Pfam" id="PF13419">
    <property type="entry name" value="HAD_2"/>
    <property type="match status" value="1"/>
</dbReference>
<dbReference type="Proteomes" id="UP001302274">
    <property type="component" value="Unassembled WGS sequence"/>
</dbReference>
<dbReference type="RefSeq" id="WP_323576155.1">
    <property type="nucleotide sequence ID" value="NZ_JAYGJQ010000001.1"/>
</dbReference>
<dbReference type="InterPro" id="IPR023214">
    <property type="entry name" value="HAD_sf"/>
</dbReference>
<organism evidence="5 6">
    <name type="scientific">Bacteriovorax antarcticus</name>
    <dbReference type="NCBI Taxonomy" id="3088717"/>
    <lineage>
        <taxon>Bacteria</taxon>
        <taxon>Pseudomonadati</taxon>
        <taxon>Bdellovibrionota</taxon>
        <taxon>Bacteriovoracia</taxon>
        <taxon>Bacteriovoracales</taxon>
        <taxon>Bacteriovoracaceae</taxon>
        <taxon>Bacteriovorax</taxon>
    </lineage>
</organism>
<dbReference type="GO" id="GO:0016787">
    <property type="term" value="F:hydrolase activity"/>
    <property type="evidence" value="ECO:0007669"/>
    <property type="project" value="UniProtKB-KW"/>
</dbReference>
<dbReference type="InterPro" id="IPR006439">
    <property type="entry name" value="HAD-SF_hydro_IA"/>
</dbReference>
<comment type="caution">
    <text evidence="5">The sequence shown here is derived from an EMBL/GenBank/DDBJ whole genome shotgun (WGS) entry which is preliminary data.</text>
</comment>
<dbReference type="EMBL" id="JAYGJQ010000001">
    <property type="protein sequence ID" value="MEA9356456.1"/>
    <property type="molecule type" value="Genomic_DNA"/>
</dbReference>
<dbReference type="PANTHER" id="PTHR43434:SF1">
    <property type="entry name" value="PHOSPHOGLYCOLATE PHOSPHATASE"/>
    <property type="match status" value="1"/>
</dbReference>
<evidence type="ECO:0000313" key="5">
    <source>
        <dbReference type="EMBL" id="MEA9356456.1"/>
    </source>
</evidence>
<dbReference type="EC" id="3.1.3.18" evidence="4"/>
<evidence type="ECO:0000256" key="4">
    <source>
        <dbReference type="ARBA" id="ARBA00013078"/>
    </source>
</evidence>
<keyword evidence="5" id="KW-0378">Hydrolase</keyword>
<evidence type="ECO:0000256" key="3">
    <source>
        <dbReference type="ARBA" id="ARBA00006171"/>
    </source>
</evidence>
<reference evidence="5 6" key="1">
    <citation type="submission" date="2023-11" db="EMBL/GenBank/DDBJ databases">
        <title>A Novel Polar Bacteriovorax (B. antarcticus) Isolated from the Biocrust in Antarctica.</title>
        <authorList>
            <person name="Mun W."/>
            <person name="Choi S.Y."/>
            <person name="Mitchell R.J."/>
        </authorList>
    </citation>
    <scope>NUCLEOTIDE SEQUENCE [LARGE SCALE GENOMIC DNA]</scope>
    <source>
        <strain evidence="5 6">PP10</strain>
    </source>
</reference>
<dbReference type="InterPro" id="IPR041492">
    <property type="entry name" value="HAD_2"/>
</dbReference>
<comment type="pathway">
    <text evidence="2">Organic acid metabolism; glycolate biosynthesis; glycolate from 2-phosphoglycolate: step 1/1.</text>
</comment>
<keyword evidence="6" id="KW-1185">Reference proteome</keyword>
<dbReference type="Gene3D" id="3.40.50.1000">
    <property type="entry name" value="HAD superfamily/HAD-like"/>
    <property type="match status" value="1"/>
</dbReference>
<comment type="catalytic activity">
    <reaction evidence="1">
        <text>2-phosphoglycolate + H2O = glycolate + phosphate</text>
        <dbReference type="Rhea" id="RHEA:14369"/>
        <dbReference type="ChEBI" id="CHEBI:15377"/>
        <dbReference type="ChEBI" id="CHEBI:29805"/>
        <dbReference type="ChEBI" id="CHEBI:43474"/>
        <dbReference type="ChEBI" id="CHEBI:58033"/>
        <dbReference type="EC" id="3.1.3.18"/>
    </reaction>
</comment>
<dbReference type="PANTHER" id="PTHR43434">
    <property type="entry name" value="PHOSPHOGLYCOLATE PHOSPHATASE"/>
    <property type="match status" value="1"/>
</dbReference>
<dbReference type="InterPro" id="IPR050155">
    <property type="entry name" value="HAD-like_hydrolase_sf"/>
</dbReference>
<evidence type="ECO:0000256" key="1">
    <source>
        <dbReference type="ARBA" id="ARBA00000830"/>
    </source>
</evidence>
<proteinExistence type="inferred from homology"/>
<sequence>MKKISSSKMVIFDHDGTLVDTETPDFKVFPGIKELLVDLNNAGFEMAVWTARSHRSTVESLKNADIASFFGEIYGHDDGISKPHPMGLSQITNGIDRESVIHIGDSLGDLDGANAFGIAVIAACWNSTNQVEIFKRKTPFVAMTPADCKVIIAKKFNVNL</sequence>
<gene>
    <name evidence="5" type="ORF">SHI21_09590</name>
</gene>
<evidence type="ECO:0000256" key="2">
    <source>
        <dbReference type="ARBA" id="ARBA00004818"/>
    </source>
</evidence>
<evidence type="ECO:0000313" key="6">
    <source>
        <dbReference type="Proteomes" id="UP001302274"/>
    </source>
</evidence>
<dbReference type="NCBIfam" id="TIGR01549">
    <property type="entry name" value="HAD-SF-IA-v1"/>
    <property type="match status" value="1"/>
</dbReference>
<accession>A0ABU5VTS0</accession>
<protein>
    <recommendedName>
        <fullName evidence="4">phosphoglycolate phosphatase</fullName>
        <ecNumber evidence="4">3.1.3.18</ecNumber>
    </recommendedName>
</protein>
<dbReference type="InterPro" id="IPR036412">
    <property type="entry name" value="HAD-like_sf"/>
</dbReference>
<dbReference type="SUPFAM" id="SSF56784">
    <property type="entry name" value="HAD-like"/>
    <property type="match status" value="1"/>
</dbReference>
<name>A0ABU5VTS0_9BACT</name>
<comment type="similarity">
    <text evidence="3">Belongs to the HAD-like hydrolase superfamily. CbbY/CbbZ/Gph/YieH family.</text>
</comment>